<dbReference type="Gene3D" id="3.40.50.620">
    <property type="entry name" value="HUPs"/>
    <property type="match status" value="1"/>
</dbReference>
<name>A0A6M8SQ79_9NEIS</name>
<evidence type="ECO:0000313" key="10">
    <source>
        <dbReference type="EMBL" id="QKJ67402.1"/>
    </source>
</evidence>
<keyword evidence="2 7" id="KW-0479">Metal-binding</keyword>
<dbReference type="GO" id="GO:0005829">
    <property type="term" value="C:cytosol"/>
    <property type="evidence" value="ECO:0007669"/>
    <property type="project" value="TreeGrafter"/>
</dbReference>
<keyword evidence="3 7" id="KW-0547">Nucleotide-binding</keyword>
<dbReference type="Proteomes" id="UP000504844">
    <property type="component" value="Chromosome"/>
</dbReference>
<feature type="binding site" evidence="7">
    <location>
        <position position="55"/>
    </location>
    <ligand>
        <name>L-glutamate</name>
        <dbReference type="ChEBI" id="CHEBI:29985"/>
    </ligand>
</feature>
<dbReference type="PANTHER" id="PTHR43311">
    <property type="entry name" value="GLUTAMATE--TRNA LIGASE"/>
    <property type="match status" value="1"/>
</dbReference>
<keyword evidence="4 7" id="KW-0862">Zinc</keyword>
<feature type="binding site" evidence="7">
    <location>
        <begin position="19"/>
        <end position="23"/>
    </location>
    <ligand>
        <name>L-glutamate</name>
        <dbReference type="ChEBI" id="CHEBI:29985"/>
    </ligand>
</feature>
<reference evidence="10 11" key="1">
    <citation type="submission" date="2020-05" db="EMBL/GenBank/DDBJ databases">
        <title>Complete genome sequence of Deefgea sp. D17.</title>
        <authorList>
            <person name="Bae J.-W."/>
            <person name="Han J.E."/>
        </authorList>
    </citation>
    <scope>NUCLEOTIDE SEQUENCE [LARGE SCALE GENOMIC DNA]</scope>
    <source>
        <strain evidence="10 11">D17</strain>
    </source>
</reference>
<protein>
    <recommendedName>
        <fullName evidence="7">Glutamyl-Q tRNA(Asp) synthetase</fullName>
        <shortName evidence="7">Glu-Q-RSs</shortName>
        <ecNumber evidence="7">6.1.1.-</ecNumber>
    </recommendedName>
</protein>
<feature type="binding site" evidence="7">
    <location>
        <position position="131"/>
    </location>
    <ligand>
        <name>Zn(2+)</name>
        <dbReference type="ChEBI" id="CHEBI:29105"/>
    </ligand>
</feature>
<feature type="binding site" evidence="7">
    <location>
        <position position="111"/>
    </location>
    <ligand>
        <name>Zn(2+)</name>
        <dbReference type="ChEBI" id="CHEBI:29105"/>
    </ligand>
</feature>
<dbReference type="KEGG" id="dee:HQN60_12200"/>
<feature type="binding site" evidence="7">
    <location>
        <position position="113"/>
    </location>
    <ligand>
        <name>Zn(2+)</name>
        <dbReference type="ChEBI" id="CHEBI:29105"/>
    </ligand>
</feature>
<feature type="binding site" evidence="7">
    <location>
        <position position="207"/>
    </location>
    <ligand>
        <name>L-glutamate</name>
        <dbReference type="ChEBI" id="CHEBI:29985"/>
    </ligand>
</feature>
<dbReference type="PRINTS" id="PR00987">
    <property type="entry name" value="TRNASYNTHGLU"/>
</dbReference>
<dbReference type="Pfam" id="PF00749">
    <property type="entry name" value="tRNA-synt_1c"/>
    <property type="match status" value="1"/>
</dbReference>
<dbReference type="NCBIfam" id="TIGR03838">
    <property type="entry name" value="queuosine_YadB"/>
    <property type="match status" value="1"/>
</dbReference>
<feature type="binding site" evidence="7">
    <location>
        <position position="135"/>
    </location>
    <ligand>
        <name>Zn(2+)</name>
        <dbReference type="ChEBI" id="CHEBI:29105"/>
    </ligand>
</feature>
<evidence type="ECO:0000256" key="4">
    <source>
        <dbReference type="ARBA" id="ARBA00022833"/>
    </source>
</evidence>
<evidence type="ECO:0000256" key="5">
    <source>
        <dbReference type="ARBA" id="ARBA00022840"/>
    </source>
</evidence>
<evidence type="ECO:0000256" key="3">
    <source>
        <dbReference type="ARBA" id="ARBA00022741"/>
    </source>
</evidence>
<dbReference type="InterPro" id="IPR000924">
    <property type="entry name" value="Glu/Gln-tRNA-synth"/>
</dbReference>
<feature type="binding site" evidence="7">
    <location>
        <position position="189"/>
    </location>
    <ligand>
        <name>L-glutamate</name>
        <dbReference type="ChEBI" id="CHEBI:29985"/>
    </ligand>
</feature>
<dbReference type="GO" id="GO:0006424">
    <property type="term" value="P:glutamyl-tRNA aminoacylation"/>
    <property type="evidence" value="ECO:0007669"/>
    <property type="project" value="InterPro"/>
</dbReference>
<comment type="function">
    <text evidence="7">Catalyzes the tRNA-independent activation of glutamate in presence of ATP and the subsequent transfer of glutamate onto a tRNA(Asp). Glutamate is transferred on the 2-amino-5-(4,5-dihydroxy-2-cyclopenten-1-yl) moiety of the queuosine in the wobble position of the QUC anticodon.</text>
</comment>
<feature type="domain" description="Glutamyl/glutaminyl-tRNA synthetase class Ib catalytic" evidence="9">
    <location>
        <begin position="19"/>
        <end position="252"/>
    </location>
</feature>
<dbReference type="GO" id="GO:0008270">
    <property type="term" value="F:zinc ion binding"/>
    <property type="evidence" value="ECO:0007669"/>
    <property type="project" value="UniProtKB-UniRule"/>
</dbReference>
<dbReference type="FunFam" id="3.40.50.620:FF:000093">
    <property type="entry name" value="Glutamyl-Q tRNA(Asp) synthetase"/>
    <property type="match status" value="1"/>
</dbReference>
<keyword evidence="8" id="KW-0648">Protein biosynthesis</keyword>
<dbReference type="EMBL" id="CP054143">
    <property type="protein sequence ID" value="QKJ67402.1"/>
    <property type="molecule type" value="Genomic_DNA"/>
</dbReference>
<keyword evidence="5 7" id="KW-0067">ATP-binding</keyword>
<dbReference type="InterPro" id="IPR020058">
    <property type="entry name" value="Glu/Gln-tRNA-synth_Ib_cat-dom"/>
</dbReference>
<dbReference type="InterPro" id="IPR022380">
    <property type="entry name" value="Glu-Q_tRNA(Asp)_Synthase"/>
</dbReference>
<dbReference type="AlphaFoldDB" id="A0A6M8SQ79"/>
<evidence type="ECO:0000313" key="11">
    <source>
        <dbReference type="Proteomes" id="UP000504844"/>
    </source>
</evidence>
<dbReference type="GO" id="GO:0004818">
    <property type="term" value="F:glutamate-tRNA ligase activity"/>
    <property type="evidence" value="ECO:0007669"/>
    <property type="project" value="TreeGrafter"/>
</dbReference>
<dbReference type="PANTHER" id="PTHR43311:SF1">
    <property type="entry name" value="GLUTAMYL-Q TRNA(ASP) SYNTHETASE"/>
    <property type="match status" value="1"/>
</dbReference>
<dbReference type="HAMAP" id="MF_01428">
    <property type="entry name" value="Glu_Q_tRNA_synth"/>
    <property type="match status" value="1"/>
</dbReference>
<sequence length="320" mass="35416">MGFSQSDHSDVVVSPYVGRFAPSPTGHLHMGSLLAATASYLEARAHSGRWLLRIEDVDRGRIEVGAADSIVNALLRFGFEWDGPVLYQSSQYSQYRAALSDLIGDGRVYPCFCSRREIALHARSGVDGVVYPGTCRLGVTKKRGAHSWRMRTEDRDYSFLDEIQGWQTQNLAKDVGDFVLLRADGCWAYQLAVVVDDAASGVTHVVRGADLLDSSPRQIALQQALGLPTVKYAHIPLLADLGGEKLSKQNKAPALQIGSEVLQLWQCLDFLGQQPPVELQSADLKNLWLWAFSAWDLAKIPKKRSVSVTLEAKNEYKILF</sequence>
<evidence type="ECO:0000256" key="7">
    <source>
        <dbReference type="HAMAP-Rule" id="MF_01428"/>
    </source>
</evidence>
<evidence type="ECO:0000259" key="9">
    <source>
        <dbReference type="Pfam" id="PF00749"/>
    </source>
</evidence>
<evidence type="ECO:0000256" key="2">
    <source>
        <dbReference type="ARBA" id="ARBA00022723"/>
    </source>
</evidence>
<keyword evidence="6 7" id="KW-0030">Aminoacyl-tRNA synthetase</keyword>
<dbReference type="GO" id="GO:0006400">
    <property type="term" value="P:tRNA modification"/>
    <property type="evidence" value="ECO:0007669"/>
    <property type="project" value="InterPro"/>
</dbReference>
<evidence type="ECO:0000256" key="8">
    <source>
        <dbReference type="RuleBase" id="RU363037"/>
    </source>
</evidence>
<dbReference type="InterPro" id="IPR014729">
    <property type="entry name" value="Rossmann-like_a/b/a_fold"/>
</dbReference>
<accession>A0A6M8SQ79</accession>
<proteinExistence type="inferred from homology"/>
<dbReference type="SUPFAM" id="SSF52374">
    <property type="entry name" value="Nucleotidylyl transferase"/>
    <property type="match status" value="1"/>
</dbReference>
<dbReference type="InterPro" id="IPR049940">
    <property type="entry name" value="GluQ/Sye"/>
</dbReference>
<feature type="short sequence motif" description="'KMSKS' region" evidence="7">
    <location>
        <begin position="245"/>
        <end position="249"/>
    </location>
</feature>
<comment type="similarity">
    <text evidence="7">Belongs to the class-I aminoacyl-tRNA synthetase family. GluQ subfamily.</text>
</comment>
<dbReference type="NCBIfam" id="NF004314">
    <property type="entry name" value="PRK05710.1-3"/>
    <property type="match status" value="1"/>
</dbReference>
<keyword evidence="1 7" id="KW-0436">Ligase</keyword>
<dbReference type="GO" id="GO:0005524">
    <property type="term" value="F:ATP binding"/>
    <property type="evidence" value="ECO:0007669"/>
    <property type="project" value="UniProtKB-KW"/>
</dbReference>
<evidence type="ECO:0000256" key="1">
    <source>
        <dbReference type="ARBA" id="ARBA00022598"/>
    </source>
</evidence>
<gene>
    <name evidence="10" type="primary">gluQRS</name>
    <name evidence="7" type="synonym">gluQ</name>
    <name evidence="10" type="ORF">HQN60_12200</name>
</gene>
<evidence type="ECO:0000256" key="6">
    <source>
        <dbReference type="ARBA" id="ARBA00023146"/>
    </source>
</evidence>
<comment type="cofactor">
    <cofactor evidence="7">
        <name>Zn(2+)</name>
        <dbReference type="ChEBI" id="CHEBI:29105"/>
    </cofactor>
    <text evidence="7">Binds 1 zinc ion per subunit.</text>
</comment>
<organism evidence="10 11">
    <name type="scientific">Deefgea piscis</name>
    <dbReference type="NCBI Taxonomy" id="2739061"/>
    <lineage>
        <taxon>Bacteria</taxon>
        <taxon>Pseudomonadati</taxon>
        <taxon>Pseudomonadota</taxon>
        <taxon>Betaproteobacteria</taxon>
        <taxon>Neisseriales</taxon>
        <taxon>Chitinibacteraceae</taxon>
        <taxon>Deefgea</taxon>
    </lineage>
</organism>
<keyword evidence="11" id="KW-1185">Reference proteome</keyword>
<feature type="short sequence motif" description="'HIGH' region" evidence="7">
    <location>
        <begin position="22"/>
        <end position="32"/>
    </location>
</feature>
<feature type="binding site" evidence="7">
    <location>
        <position position="248"/>
    </location>
    <ligand>
        <name>ATP</name>
        <dbReference type="ChEBI" id="CHEBI:30616"/>
    </ligand>
</feature>
<dbReference type="EC" id="6.1.1.-" evidence="7"/>